<reference evidence="2" key="1">
    <citation type="journal article" date="2011" name="Nat. Biotechnol.">
        <title>The genomic sequence of the Chinese hamster ovary (CHO)-K1 cell line.</title>
        <authorList>
            <person name="Xu X."/>
            <person name="Nagarajan H."/>
            <person name="Lewis N.E."/>
            <person name="Pan S."/>
            <person name="Cai Z."/>
            <person name="Liu X."/>
            <person name="Chen W."/>
            <person name="Xie M."/>
            <person name="Wang W."/>
            <person name="Hammond S."/>
            <person name="Andersen M.R."/>
            <person name="Neff N."/>
            <person name="Passarelli B."/>
            <person name="Koh W."/>
            <person name="Fan H.C."/>
            <person name="Wang J."/>
            <person name="Gui Y."/>
            <person name="Lee K.H."/>
            <person name="Betenbaugh M.J."/>
            <person name="Quake S.R."/>
            <person name="Famili I."/>
            <person name="Palsson B.O."/>
            <person name="Wang J."/>
        </authorList>
    </citation>
    <scope>NUCLEOTIDE SEQUENCE [LARGE SCALE GENOMIC DNA]</scope>
    <source>
        <strain evidence="2">CHO K1 cell line</strain>
    </source>
</reference>
<accession>G3H072</accession>
<evidence type="ECO:0000313" key="1">
    <source>
        <dbReference type="EMBL" id="EGW03446.1"/>
    </source>
</evidence>
<sequence>MAHSLATLCNTRSPLLLTQISHTTVNASSTAKHTTFQDVQPAGLGSLVKTKVYNLPVHEKKN</sequence>
<dbReference type="EMBL" id="JH000088">
    <property type="protein sequence ID" value="EGW03446.1"/>
    <property type="molecule type" value="Genomic_DNA"/>
</dbReference>
<proteinExistence type="predicted"/>
<dbReference type="AlphaFoldDB" id="G3H072"/>
<dbReference type="Proteomes" id="UP000001075">
    <property type="component" value="Unassembled WGS sequence"/>
</dbReference>
<name>G3H072_CRIGR</name>
<gene>
    <name evidence="1" type="ORF">I79_003548</name>
</gene>
<dbReference type="InParanoid" id="G3H072"/>
<evidence type="ECO:0000313" key="2">
    <source>
        <dbReference type="Proteomes" id="UP000001075"/>
    </source>
</evidence>
<organism evidence="1 2">
    <name type="scientific">Cricetulus griseus</name>
    <name type="common">Chinese hamster</name>
    <name type="synonym">Cricetulus barabensis griseus</name>
    <dbReference type="NCBI Taxonomy" id="10029"/>
    <lineage>
        <taxon>Eukaryota</taxon>
        <taxon>Metazoa</taxon>
        <taxon>Chordata</taxon>
        <taxon>Craniata</taxon>
        <taxon>Vertebrata</taxon>
        <taxon>Euteleostomi</taxon>
        <taxon>Mammalia</taxon>
        <taxon>Eutheria</taxon>
        <taxon>Euarchontoglires</taxon>
        <taxon>Glires</taxon>
        <taxon>Rodentia</taxon>
        <taxon>Myomorpha</taxon>
        <taxon>Muroidea</taxon>
        <taxon>Cricetidae</taxon>
        <taxon>Cricetinae</taxon>
        <taxon>Cricetulus</taxon>
    </lineage>
</organism>
<protein>
    <submittedName>
        <fullName evidence="1">Uncharacterized protein</fullName>
    </submittedName>
</protein>